<reference evidence="2" key="1">
    <citation type="submission" date="2023-03" db="EMBL/GenBank/DDBJ databases">
        <title>Massive genome expansion in bonnet fungi (Mycena s.s.) driven by repeated elements and novel gene families across ecological guilds.</title>
        <authorList>
            <consortium name="Lawrence Berkeley National Laboratory"/>
            <person name="Harder C.B."/>
            <person name="Miyauchi S."/>
            <person name="Viragh M."/>
            <person name="Kuo A."/>
            <person name="Thoen E."/>
            <person name="Andreopoulos B."/>
            <person name="Lu D."/>
            <person name="Skrede I."/>
            <person name="Drula E."/>
            <person name="Henrissat B."/>
            <person name="Morin E."/>
            <person name="Kohler A."/>
            <person name="Barry K."/>
            <person name="LaButti K."/>
            <person name="Morin E."/>
            <person name="Salamov A."/>
            <person name="Lipzen A."/>
            <person name="Mereny Z."/>
            <person name="Hegedus B."/>
            <person name="Baldrian P."/>
            <person name="Stursova M."/>
            <person name="Weitz H."/>
            <person name="Taylor A."/>
            <person name="Grigoriev I.V."/>
            <person name="Nagy L.G."/>
            <person name="Martin F."/>
            <person name="Kauserud H."/>
        </authorList>
    </citation>
    <scope>NUCLEOTIDE SEQUENCE</scope>
    <source>
        <strain evidence="2">CBHHK200</strain>
    </source>
</reference>
<protein>
    <submittedName>
        <fullName evidence="2">Uncharacterized protein</fullName>
    </submittedName>
</protein>
<sequence length="101" mass="10561">MPPAAPQPVAADPPPASNPAPLAPDVNMKPMEDGEIPEEGTPDNEGALIAHEKRAPEGGPSTTNTQLNAADIPLPEDDDDWESVYEEGTVQKPKGEDGTPK</sequence>
<keyword evidence="3" id="KW-1185">Reference proteome</keyword>
<feature type="region of interest" description="Disordered" evidence="1">
    <location>
        <begin position="1"/>
        <end position="81"/>
    </location>
</feature>
<evidence type="ECO:0000313" key="2">
    <source>
        <dbReference type="EMBL" id="KAJ7015884.1"/>
    </source>
</evidence>
<dbReference type="Proteomes" id="UP001218188">
    <property type="component" value="Unassembled WGS sequence"/>
</dbReference>
<organism evidence="2 3">
    <name type="scientific">Mycena alexandri</name>
    <dbReference type="NCBI Taxonomy" id="1745969"/>
    <lineage>
        <taxon>Eukaryota</taxon>
        <taxon>Fungi</taxon>
        <taxon>Dikarya</taxon>
        <taxon>Basidiomycota</taxon>
        <taxon>Agaricomycotina</taxon>
        <taxon>Agaricomycetes</taxon>
        <taxon>Agaricomycetidae</taxon>
        <taxon>Agaricales</taxon>
        <taxon>Marasmiineae</taxon>
        <taxon>Mycenaceae</taxon>
        <taxon>Mycena</taxon>
    </lineage>
</organism>
<feature type="compositionally biased region" description="Pro residues" evidence="1">
    <location>
        <begin position="1"/>
        <end position="22"/>
    </location>
</feature>
<comment type="caution">
    <text evidence="2">The sequence shown here is derived from an EMBL/GenBank/DDBJ whole genome shotgun (WGS) entry which is preliminary data.</text>
</comment>
<gene>
    <name evidence="2" type="ORF">C8F04DRAFT_1284430</name>
</gene>
<evidence type="ECO:0000313" key="3">
    <source>
        <dbReference type="Proteomes" id="UP001218188"/>
    </source>
</evidence>
<proteinExistence type="predicted"/>
<evidence type="ECO:0000256" key="1">
    <source>
        <dbReference type="SAM" id="MobiDB-lite"/>
    </source>
</evidence>
<dbReference type="AlphaFoldDB" id="A0AAD6RVP9"/>
<dbReference type="EMBL" id="JARJCM010000798">
    <property type="protein sequence ID" value="KAJ7015884.1"/>
    <property type="molecule type" value="Genomic_DNA"/>
</dbReference>
<accession>A0AAD6RVP9</accession>
<name>A0AAD6RVP9_9AGAR</name>
<feature type="compositionally biased region" description="Acidic residues" evidence="1">
    <location>
        <begin position="33"/>
        <end position="42"/>
    </location>
</feature>